<keyword evidence="3" id="KW-0496">Mitochondrion</keyword>
<evidence type="ECO:0000256" key="9">
    <source>
        <dbReference type="SAM" id="Phobius"/>
    </source>
</evidence>
<keyword evidence="5 6" id="KW-0472">Membrane</keyword>
<organism evidence="10 11">
    <name type="scientific">Gnomoniopsis smithogilvyi</name>
    <dbReference type="NCBI Taxonomy" id="1191159"/>
    <lineage>
        <taxon>Eukaryota</taxon>
        <taxon>Fungi</taxon>
        <taxon>Dikarya</taxon>
        <taxon>Ascomycota</taxon>
        <taxon>Pezizomycotina</taxon>
        <taxon>Sordariomycetes</taxon>
        <taxon>Sordariomycetidae</taxon>
        <taxon>Diaporthales</taxon>
        <taxon>Gnomoniaceae</taxon>
        <taxon>Gnomoniopsis</taxon>
    </lineage>
</organism>
<keyword evidence="2 6" id="KW-0812">Transmembrane</keyword>
<comment type="subcellular location">
    <subcellularLocation>
        <location evidence="1">Membrane</location>
        <topology evidence="1">Multi-pass membrane protein</topology>
    </subcellularLocation>
</comment>
<evidence type="ECO:0000256" key="8">
    <source>
        <dbReference type="SAM" id="MobiDB-lite"/>
    </source>
</evidence>
<evidence type="ECO:0000256" key="1">
    <source>
        <dbReference type="ARBA" id="ARBA00004141"/>
    </source>
</evidence>
<feature type="compositionally biased region" description="Low complexity" evidence="8">
    <location>
        <begin position="1"/>
        <end position="10"/>
    </location>
</feature>
<dbReference type="InterPro" id="IPR023395">
    <property type="entry name" value="MCP_dom_sf"/>
</dbReference>
<feature type="transmembrane region" description="Helical" evidence="9">
    <location>
        <begin position="283"/>
        <end position="304"/>
    </location>
</feature>
<evidence type="ECO:0000313" key="10">
    <source>
        <dbReference type="EMBL" id="KAJ4394824.1"/>
    </source>
</evidence>
<proteinExistence type="inferred from homology"/>
<feature type="region of interest" description="Disordered" evidence="8">
    <location>
        <begin position="1"/>
        <end position="54"/>
    </location>
</feature>
<name>A0A9W8YZL1_9PEZI</name>
<dbReference type="OrthoDB" id="409948at2759"/>
<evidence type="ECO:0000256" key="3">
    <source>
        <dbReference type="ARBA" id="ARBA00022792"/>
    </source>
</evidence>
<evidence type="ECO:0000256" key="6">
    <source>
        <dbReference type="PROSITE-ProRule" id="PRU00282"/>
    </source>
</evidence>
<evidence type="ECO:0000313" key="11">
    <source>
        <dbReference type="Proteomes" id="UP001140453"/>
    </source>
</evidence>
<dbReference type="PANTHER" id="PTHR47567:SF1">
    <property type="entry name" value="NAD-DEPENDENT EPIMERASE_DEHYDRATASE DOMAIN-CONTAINING PROTEIN"/>
    <property type="match status" value="1"/>
</dbReference>
<keyword evidence="11" id="KW-1185">Reference proteome</keyword>
<dbReference type="EMBL" id="JAPEVB010000002">
    <property type="protein sequence ID" value="KAJ4394824.1"/>
    <property type="molecule type" value="Genomic_DNA"/>
</dbReference>
<feature type="repeat" description="Solcar" evidence="6">
    <location>
        <begin position="193"/>
        <end position="273"/>
    </location>
</feature>
<feature type="transmembrane region" description="Helical" evidence="9">
    <location>
        <begin position="378"/>
        <end position="396"/>
    </location>
</feature>
<dbReference type="SUPFAM" id="SSF103506">
    <property type="entry name" value="Mitochondrial carrier"/>
    <property type="match status" value="1"/>
</dbReference>
<gene>
    <name evidence="10" type="ORF">N0V93_004044</name>
</gene>
<dbReference type="PANTHER" id="PTHR47567">
    <property type="entry name" value="MITOCHONDRIAL SUBSTRATE/SOLUTE CARRIER"/>
    <property type="match status" value="1"/>
</dbReference>
<feature type="transmembrane region" description="Helical" evidence="9">
    <location>
        <begin position="244"/>
        <end position="263"/>
    </location>
</feature>
<dbReference type="GO" id="GO:0016020">
    <property type="term" value="C:membrane"/>
    <property type="evidence" value="ECO:0007669"/>
    <property type="project" value="UniProtKB-SubCell"/>
</dbReference>
<evidence type="ECO:0000256" key="7">
    <source>
        <dbReference type="RuleBase" id="RU000488"/>
    </source>
</evidence>
<feature type="transmembrane region" description="Helical" evidence="9">
    <location>
        <begin position="65"/>
        <end position="87"/>
    </location>
</feature>
<feature type="transmembrane region" description="Helical" evidence="9">
    <location>
        <begin position="99"/>
        <end position="124"/>
    </location>
</feature>
<dbReference type="PROSITE" id="PS50920">
    <property type="entry name" value="SOLCAR"/>
    <property type="match status" value="1"/>
</dbReference>
<evidence type="ECO:0000256" key="2">
    <source>
        <dbReference type="ARBA" id="ARBA00022692"/>
    </source>
</evidence>
<comment type="caution">
    <text evidence="10">The sequence shown here is derived from an EMBL/GenBank/DDBJ whole genome shotgun (WGS) entry which is preliminary data.</text>
</comment>
<keyword evidence="3" id="KW-0999">Mitochondrion inner membrane</keyword>
<dbReference type="Gene3D" id="1.50.40.10">
    <property type="entry name" value="Mitochondrial carrier domain"/>
    <property type="match status" value="1"/>
</dbReference>
<dbReference type="Pfam" id="PF00153">
    <property type="entry name" value="Mito_carr"/>
    <property type="match status" value="1"/>
</dbReference>
<evidence type="ECO:0000256" key="4">
    <source>
        <dbReference type="ARBA" id="ARBA00022989"/>
    </source>
</evidence>
<evidence type="ECO:0000256" key="5">
    <source>
        <dbReference type="ARBA" id="ARBA00023136"/>
    </source>
</evidence>
<protein>
    <submittedName>
        <fullName evidence="10">Uncharacterized protein</fullName>
    </submittedName>
</protein>
<reference evidence="10" key="1">
    <citation type="submission" date="2022-10" db="EMBL/GenBank/DDBJ databases">
        <title>Tapping the CABI collections for fungal endophytes: first genome assemblies for Collariella, Neodidymelliopsis, Ascochyta clinopodiicola, Didymella pomorum, Didymosphaeria variabile, Neocosmospora piperis and Neocucurbitaria cava.</title>
        <authorList>
            <person name="Hill R."/>
        </authorList>
    </citation>
    <scope>NUCLEOTIDE SEQUENCE</scope>
    <source>
        <strain evidence="10">IMI 355082</strain>
    </source>
</reference>
<keyword evidence="4 9" id="KW-1133">Transmembrane helix</keyword>
<accession>A0A9W8YZL1</accession>
<dbReference type="AlphaFoldDB" id="A0A9W8YZL1"/>
<dbReference type="InterPro" id="IPR018108">
    <property type="entry name" value="MCP_transmembrane"/>
</dbReference>
<comment type="similarity">
    <text evidence="7">Belongs to the mitochondrial carrier (TC 2.A.29) family.</text>
</comment>
<dbReference type="Proteomes" id="UP001140453">
    <property type="component" value="Unassembled WGS sequence"/>
</dbReference>
<feature type="transmembrane region" description="Helical" evidence="9">
    <location>
        <begin position="348"/>
        <end position="366"/>
    </location>
</feature>
<sequence length="403" mass="44062">MSPPAAAAAETPPPKSRSPKPSDAEAGTETTPLLASHADEDADQHEEAALLEPPQNEAKRSKSWWFWRILWAVLAVLLLAVFIKGWIDADDVEFDLKGALFRALGGGLSGAAAMFLQVLLLMWIRTIMNYQYRHGSSLTTATKTLYAEGGIRRFYQGTGWALIQGPVSRFGDTAANAGILALLQSNGYLSQLPTLIQTIFASLCAAAFRMILTPIDTFKTTMQAQGARGTALLRKRIKENGIGSLWWGAFATAAATFVGHYPWFATYNFLSEALTEPPKHPLIVWLARLAFIGFCASVVSDSISNSLRVVKTYRQVNETRVSYTEAARLVVLQDGILGLFGRGLKTRIIANGLQGILFSILWKLFLDLLKDGTVKLRPEMGVAVLVTTVAIVYASFPRDPRLA</sequence>
<keyword evidence="7" id="KW-0813">Transport</keyword>